<dbReference type="InterPro" id="IPR021354">
    <property type="entry name" value="DUF2975"/>
</dbReference>
<dbReference type="Proteomes" id="UP001153642">
    <property type="component" value="Unassembled WGS sequence"/>
</dbReference>
<dbReference type="RefSeq" id="WP_277899841.1">
    <property type="nucleotide sequence ID" value="NZ_JAPMUA010000003.1"/>
</dbReference>
<keyword evidence="3" id="KW-1185">Reference proteome</keyword>
<proteinExistence type="predicted"/>
<protein>
    <submittedName>
        <fullName evidence="2">DUF2975 domain-containing protein</fullName>
    </submittedName>
</protein>
<feature type="transmembrane region" description="Helical" evidence="1">
    <location>
        <begin position="143"/>
        <end position="167"/>
    </location>
</feature>
<reference evidence="2" key="1">
    <citation type="submission" date="2022-11" db="EMBL/GenBank/DDBJ databases">
        <title>High-quality draft genome sequence of Galbibacter sp. strain CMA-7.</title>
        <authorList>
            <person name="Wei L."/>
            <person name="Dong C."/>
            <person name="Shao Z."/>
        </authorList>
    </citation>
    <scope>NUCLEOTIDE SEQUENCE</scope>
    <source>
        <strain evidence="2">CMA-7</strain>
    </source>
</reference>
<evidence type="ECO:0000256" key="1">
    <source>
        <dbReference type="SAM" id="Phobius"/>
    </source>
</evidence>
<evidence type="ECO:0000313" key="3">
    <source>
        <dbReference type="Proteomes" id="UP001153642"/>
    </source>
</evidence>
<feature type="transmembrane region" description="Helical" evidence="1">
    <location>
        <begin position="12"/>
        <end position="32"/>
    </location>
</feature>
<accession>A0ABT6FT28</accession>
<name>A0ABT6FT28_9FLAO</name>
<feature type="transmembrane region" description="Helical" evidence="1">
    <location>
        <begin position="58"/>
        <end position="78"/>
    </location>
</feature>
<feature type="transmembrane region" description="Helical" evidence="1">
    <location>
        <begin position="102"/>
        <end position="123"/>
    </location>
</feature>
<gene>
    <name evidence="2" type="ORF">OSR52_10250</name>
</gene>
<evidence type="ECO:0000313" key="2">
    <source>
        <dbReference type="EMBL" id="MDG3586251.1"/>
    </source>
</evidence>
<comment type="caution">
    <text evidence="2">The sequence shown here is derived from an EMBL/GenBank/DDBJ whole genome shotgun (WGS) entry which is preliminary data.</text>
</comment>
<keyword evidence="1" id="KW-0812">Transmembrane</keyword>
<organism evidence="2 3">
    <name type="scientific">Galbibacter pacificus</name>
    <dbReference type="NCBI Taxonomy" id="2996052"/>
    <lineage>
        <taxon>Bacteria</taxon>
        <taxon>Pseudomonadati</taxon>
        <taxon>Bacteroidota</taxon>
        <taxon>Flavobacteriia</taxon>
        <taxon>Flavobacteriales</taxon>
        <taxon>Flavobacteriaceae</taxon>
        <taxon>Galbibacter</taxon>
    </lineage>
</organism>
<keyword evidence="1" id="KW-0472">Membrane</keyword>
<sequence>MVKQISNILHIMLLVFQIFIFFLTIGEIIHFAEKFDKIHNDYFFGIHLSESDTPLTHIIVFCITILVMSLLFYLLNLFRKVILDFRKEFVFTEKNGKQLRKIAFGLIIIGLTILTVFLIFFPYKTNYEISNANDNTIRWVYNLGLFVGKLTSLLFPIFIPALFFMLISKLIKEGNIIKTENDLTI</sequence>
<keyword evidence="1" id="KW-1133">Transmembrane helix</keyword>
<dbReference type="EMBL" id="JAPMUA010000003">
    <property type="protein sequence ID" value="MDG3586251.1"/>
    <property type="molecule type" value="Genomic_DNA"/>
</dbReference>
<dbReference type="Pfam" id="PF11188">
    <property type="entry name" value="DUF2975"/>
    <property type="match status" value="1"/>
</dbReference>